<protein>
    <submittedName>
        <fullName evidence="4">T9SS type A sorting domain-containing protein</fullName>
    </submittedName>
</protein>
<dbReference type="RefSeq" id="WP_133356660.1">
    <property type="nucleotide sequence ID" value="NZ_SMZJ02000004.1"/>
</dbReference>
<dbReference type="Gene3D" id="1.10.1130.10">
    <property type="entry name" value="Flavocytochrome C3, Chain A"/>
    <property type="match status" value="1"/>
</dbReference>
<organism evidence="4 5">
    <name type="scientific">Seonamhaeicola sediminis</name>
    <dbReference type="NCBI Taxonomy" id="2528206"/>
    <lineage>
        <taxon>Bacteria</taxon>
        <taxon>Pseudomonadati</taxon>
        <taxon>Bacteroidota</taxon>
        <taxon>Flavobacteriia</taxon>
        <taxon>Flavobacteriales</taxon>
        <taxon>Flavobacteriaceae</taxon>
    </lineage>
</organism>
<evidence type="ECO:0000256" key="1">
    <source>
        <dbReference type="ARBA" id="ARBA00022729"/>
    </source>
</evidence>
<evidence type="ECO:0000313" key="4">
    <source>
        <dbReference type="EMBL" id="TWO32995.1"/>
    </source>
</evidence>
<gene>
    <name evidence="4" type="ORF">E1J38_009045</name>
</gene>
<dbReference type="NCBIfam" id="TIGR04183">
    <property type="entry name" value="Por_Secre_tail"/>
    <property type="match status" value="1"/>
</dbReference>
<name>A0A562YEE5_9FLAO</name>
<dbReference type="SUPFAM" id="SSF48695">
    <property type="entry name" value="Multiheme cytochromes"/>
    <property type="match status" value="1"/>
</dbReference>
<dbReference type="EMBL" id="SMZJ02000004">
    <property type="protein sequence ID" value="TWO32995.1"/>
    <property type="molecule type" value="Genomic_DNA"/>
</dbReference>
<dbReference type="InterPro" id="IPR036280">
    <property type="entry name" value="Multihaem_cyt_sf"/>
</dbReference>
<keyword evidence="2" id="KW-0472">Membrane</keyword>
<feature type="transmembrane region" description="Helical" evidence="2">
    <location>
        <begin position="5"/>
        <end position="24"/>
    </location>
</feature>
<proteinExistence type="predicted"/>
<dbReference type="Pfam" id="PF18962">
    <property type="entry name" value="Por_Secre_tail"/>
    <property type="match status" value="1"/>
</dbReference>
<dbReference type="AlphaFoldDB" id="A0A562YEE5"/>
<evidence type="ECO:0000259" key="3">
    <source>
        <dbReference type="Pfam" id="PF18962"/>
    </source>
</evidence>
<sequence length="651" mass="72757">MKRYYFILIILLGLILTLIGWININIQPGYVPTTLNDFFMPGSQPLESGTFNHPEQCDNCHGGYDSAIEPAFTWRGSMMAHSMRDPLFEASLTIANQDAIDSGDLCIRCHSPVGWLEGRSTPTDGSALTDNDHEGVQCHFCHKLTDPLSTSPTDLAYINTLSNPTTIHGNGMFIVDSQDLRRGPYNDITQVNHDVLYSEFHTKSELCATCHDVSNPVFSKQADGTYKPNTLDLQAPSFDTYEMFPVERTYSEWKMSAYNTPTGVPSSVFGGNKENVISCQDCHMQDMTGKGANKNYVPVRNDIGQHDLTGGNTFVPELVKTLHFPDNIEIQNAINAGIERARYMLENAATMNLFVTESGSGYNLDVEIINETGHKLPSGYPEGRRMWINVRGYDISDNLIYESGAYDSETATLDQNSTKIYEAKLGMSDDVAALANINGMGSYVAGESFHFALNNMVVKDNRIPPRGFTNANFEAIQAAPVGYSYADGAYSDITSYTLPIDTYEIEVKLLYQTVSKEYIEFLRDKNITNTKGIELYDLWSTHGKSSPEIMQEAQFYTNTLNNAEKKLEGTLKIYPNPTYDILNIDLEKISSNNLQIDLFNISGRKIKTVAFDKTNTSFEIIKLDTSDLSGGTYILKISWDNKSINRRIVIR</sequence>
<keyword evidence="2" id="KW-0812">Transmembrane</keyword>
<evidence type="ECO:0000313" key="5">
    <source>
        <dbReference type="Proteomes" id="UP000295814"/>
    </source>
</evidence>
<dbReference type="Proteomes" id="UP000295814">
    <property type="component" value="Unassembled WGS sequence"/>
</dbReference>
<dbReference type="InterPro" id="IPR026444">
    <property type="entry name" value="Secre_tail"/>
</dbReference>
<accession>A0A562YEE5</accession>
<keyword evidence="2" id="KW-1133">Transmembrane helix</keyword>
<feature type="domain" description="Secretion system C-terminal sorting" evidence="3">
    <location>
        <begin position="573"/>
        <end position="650"/>
    </location>
</feature>
<keyword evidence="5" id="KW-1185">Reference proteome</keyword>
<evidence type="ECO:0000256" key="2">
    <source>
        <dbReference type="SAM" id="Phobius"/>
    </source>
</evidence>
<dbReference type="OrthoDB" id="1352671at2"/>
<keyword evidence="1" id="KW-0732">Signal</keyword>
<reference evidence="4 5" key="2">
    <citation type="submission" date="2019-07" db="EMBL/GenBank/DDBJ databases">
        <title>Seonamhaeicola sp. W255 draft genome.</title>
        <authorList>
            <person name="Zhang X.-Y."/>
            <person name="Zhang R."/>
            <person name="Zhong Y.-L."/>
            <person name="Du Z.-J."/>
        </authorList>
    </citation>
    <scope>NUCLEOTIDE SEQUENCE [LARGE SCALE GENOMIC DNA]</scope>
    <source>
        <strain evidence="4 5">W255</strain>
    </source>
</reference>
<comment type="caution">
    <text evidence="4">The sequence shown here is derived from an EMBL/GenBank/DDBJ whole genome shotgun (WGS) entry which is preliminary data.</text>
</comment>
<reference evidence="4 5" key="1">
    <citation type="submission" date="2019-03" db="EMBL/GenBank/DDBJ databases">
        <authorList>
            <person name="Zhong Y.L."/>
        </authorList>
    </citation>
    <scope>NUCLEOTIDE SEQUENCE [LARGE SCALE GENOMIC DNA]</scope>
    <source>
        <strain evidence="4 5">W255</strain>
    </source>
</reference>